<feature type="domain" description="Protein G-related albumin-binding (GA) module" evidence="1">
    <location>
        <begin position="642"/>
        <end position="694"/>
    </location>
</feature>
<dbReference type="Pfam" id="PF01468">
    <property type="entry name" value="GA"/>
    <property type="match status" value="1"/>
</dbReference>
<dbReference type="Gene3D" id="3.40.50.12090">
    <property type="match status" value="3"/>
</dbReference>
<protein>
    <submittedName>
        <fullName evidence="2">GA module</fullName>
    </submittedName>
</protein>
<sequence length="1172" mass="133010">MLKKISSILLATTMLFTVIGNINIRAEANDDVIDYISPNEAYSNFKDKSFFYKVRYNSVFDGYDLGTYIAWYADLEKYGINGVKKGVFDEENPDRIVHEVKDEDTGVVKQTYKSMINADAQDEQNRDFMNISIYNLNSLDYGLYNKITKKFVSKKNMPIKFMPERELSDVAYPEIADGQSKTVRLVCKDKYWMAELSREKDKYKIKVYLTTSEKRNKEEFNEEEFKYSYKIANKEIIKGDAPEKTVEHYDYNGKKIIYKLKEAEIQLDKLTQYINIDLKKENYPNTNHNGTFKMEVMIDPSFDSDFSSDTMGLKKLEIRGYPFEQPQKPYTKKIEDLFTKQIFDNSNCSENNFSFRKNGGYNVEDEYRYTIDGSEPTINSKELYYFGDAYDKDGQGMPTYNLSINESENGVGREGISNQYLDGGKLTIKVRSFRDGQPSSKVFTYDLKVSKRSIDVVSDLKVVKIKFNGQSKSFDQANIGINRYVFDENMGIAPLYYDTRAEIKKINITDTIKEKLKNKKIGRYYPLSISLLDKDGKPADIPNGWENEQLKDYTKGKPLLTLSLLNLDENEVEPLKLNNSLKLYEIKDDGNIQEVVDDYNIELAKYGLKVVSGKLNAKIPIDKPVSKYIMAEENSYTEPVVEDLNKLKTNTNKEIDKLPNLSTEEKTKYKSRVNSATTKAEVEKILKEAKDADDKEAKEANDKEANKAEVYSVPVRMLQAHSDTASMGEKALDGNVIVRKKDNKYSYEVAFKGLEFMNMYGHLWGLNIYDSSFTSSKSEARVLKKFMDKNLKGKQMEFPKVYAFDKNSKENTINIEVYVDAMDAIKNNAQSYDDIVKGAGRQNARLFLDWSKAKKVEDNQGNDSDNQGNDSNEVAKRLAGDDRYETAIKISKDNFKSADTVVLASGTNSADALAASSLATSKSAPILLTKRKKIGKNVFDEIKRLNANNVIVVGGKVSISEKVVSDLKNKNITVKRLAGDNRYETSYEIAKELLKSNKAKEAIIVNGFKNADALSVSSLATKENLPILLNDGNRLSKDIKNIVGDSNIKKMYIIGGRASLPKRIEDNIKALDVEYERLAGEDRYETSSKIAKYAYENSDKVILASGENSIDALAAGVLTKMEKAPMLLVQKRRIPKSISNRIEESKAKKFLLIGGEKTISDRVKDKVEGLLK</sequence>
<dbReference type="AlphaFoldDB" id="A0A135YUQ8"/>
<dbReference type="PANTHER" id="PTHR30032">
    <property type="entry name" value="N-ACETYLMURAMOYL-L-ALANINE AMIDASE-RELATED"/>
    <property type="match status" value="1"/>
</dbReference>
<reference evidence="2 3" key="1">
    <citation type="submission" date="2016-02" db="EMBL/GenBank/DDBJ databases">
        <authorList>
            <person name="Wen L."/>
            <person name="He K."/>
            <person name="Yang H."/>
        </authorList>
    </citation>
    <scope>NUCLEOTIDE SEQUENCE [LARGE SCALE GENOMIC DNA]</scope>
    <source>
        <strain evidence="2 3">MJR8628A</strain>
    </source>
</reference>
<dbReference type="InterPro" id="IPR051922">
    <property type="entry name" value="Bact_Sporulation_Assoc"/>
</dbReference>
<evidence type="ECO:0000313" key="2">
    <source>
        <dbReference type="EMBL" id="KXI13132.1"/>
    </source>
</evidence>
<comment type="caution">
    <text evidence="2">The sequence shown here is derived from an EMBL/GenBank/DDBJ whole genome shotgun (WGS) entry which is preliminary data.</text>
</comment>
<gene>
    <name evidence="2" type="ORF">HMPREF3195_00849</name>
</gene>
<dbReference type="eggNOG" id="COG2247">
    <property type="taxonomic scope" value="Bacteria"/>
</dbReference>
<organism evidence="2 3">
    <name type="scientific">Peptostreptococcus anaerobius</name>
    <dbReference type="NCBI Taxonomy" id="1261"/>
    <lineage>
        <taxon>Bacteria</taxon>
        <taxon>Bacillati</taxon>
        <taxon>Bacillota</taxon>
        <taxon>Clostridia</taxon>
        <taxon>Peptostreptococcales</taxon>
        <taxon>Peptostreptococcaceae</taxon>
        <taxon>Peptostreptococcus</taxon>
    </lineage>
</organism>
<proteinExistence type="predicted"/>
<dbReference type="InterPro" id="IPR007253">
    <property type="entry name" value="Cell_wall-bd_2"/>
</dbReference>
<dbReference type="EMBL" id="LSQZ01000032">
    <property type="protein sequence ID" value="KXI13132.1"/>
    <property type="molecule type" value="Genomic_DNA"/>
</dbReference>
<dbReference type="PANTHER" id="PTHR30032:SF8">
    <property type="entry name" value="GERMINATION-SPECIFIC N-ACETYLMURAMOYL-L-ALANINE AMIDASE"/>
    <property type="match status" value="1"/>
</dbReference>
<dbReference type="RefSeq" id="WP_060916731.1">
    <property type="nucleotide sequence ID" value="NZ_JADMXM010000026.1"/>
</dbReference>
<evidence type="ECO:0000313" key="3">
    <source>
        <dbReference type="Proteomes" id="UP000070326"/>
    </source>
</evidence>
<dbReference type="InterPro" id="IPR037250">
    <property type="entry name" value="NEAT_dom_sf"/>
</dbReference>
<name>A0A135YUQ8_9FIRM</name>
<dbReference type="PATRIC" id="fig|1261.3.peg.850"/>
<dbReference type="STRING" id="1261.HMPREF3195_00849"/>
<accession>A0A135YUQ8</accession>
<dbReference type="Pfam" id="PF04122">
    <property type="entry name" value="CW_binding_2"/>
    <property type="match status" value="3"/>
</dbReference>
<dbReference type="Gene3D" id="2.60.40.1850">
    <property type="match status" value="1"/>
</dbReference>
<dbReference type="Gene3D" id="1.20.5.420">
    <property type="entry name" value="Immunoglobulin FC, subunit C"/>
    <property type="match status" value="1"/>
</dbReference>
<dbReference type="InterPro" id="IPR002988">
    <property type="entry name" value="GA_module"/>
</dbReference>
<evidence type="ECO:0000259" key="1">
    <source>
        <dbReference type="Pfam" id="PF01468"/>
    </source>
</evidence>
<dbReference type="Proteomes" id="UP000070326">
    <property type="component" value="Unassembled WGS sequence"/>
</dbReference>